<dbReference type="PROSITE" id="PS50088">
    <property type="entry name" value="ANK_REPEAT"/>
    <property type="match status" value="2"/>
</dbReference>
<feature type="repeat" description="ANK" evidence="3">
    <location>
        <begin position="51"/>
        <end position="83"/>
    </location>
</feature>
<dbReference type="Pfam" id="PF00023">
    <property type="entry name" value="Ank"/>
    <property type="match status" value="1"/>
</dbReference>
<dbReference type="SMART" id="SM00248">
    <property type="entry name" value="ANK"/>
    <property type="match status" value="4"/>
</dbReference>
<dbReference type="Proteomes" id="UP001519273">
    <property type="component" value="Unassembled WGS sequence"/>
</dbReference>
<gene>
    <name evidence="4" type="ORF">J2Z20_002372</name>
</gene>
<dbReference type="SUPFAM" id="SSF48403">
    <property type="entry name" value="Ankyrin repeat"/>
    <property type="match status" value="1"/>
</dbReference>
<comment type="caution">
    <text evidence="4">The sequence shown here is derived from an EMBL/GenBank/DDBJ whole genome shotgun (WGS) entry which is preliminary data.</text>
</comment>
<keyword evidence="1" id="KW-0677">Repeat</keyword>
<dbReference type="PRINTS" id="PR01415">
    <property type="entry name" value="ANKYRIN"/>
</dbReference>
<organism evidence="4 5">
    <name type="scientific">Paenibacillus sediminis</name>
    <dbReference type="NCBI Taxonomy" id="664909"/>
    <lineage>
        <taxon>Bacteria</taxon>
        <taxon>Bacillati</taxon>
        <taxon>Bacillota</taxon>
        <taxon>Bacilli</taxon>
        <taxon>Bacillales</taxon>
        <taxon>Paenibacillaceae</taxon>
        <taxon>Paenibacillus</taxon>
    </lineage>
</organism>
<evidence type="ECO:0000256" key="1">
    <source>
        <dbReference type="ARBA" id="ARBA00022737"/>
    </source>
</evidence>
<evidence type="ECO:0000256" key="3">
    <source>
        <dbReference type="PROSITE-ProRule" id="PRU00023"/>
    </source>
</evidence>
<proteinExistence type="predicted"/>
<keyword evidence="5" id="KW-1185">Reference proteome</keyword>
<protein>
    <submittedName>
        <fullName evidence="4">Ankyrin repeat protein</fullName>
    </submittedName>
</protein>
<evidence type="ECO:0000313" key="4">
    <source>
        <dbReference type="EMBL" id="MBP1937477.1"/>
    </source>
</evidence>
<dbReference type="InterPro" id="IPR036770">
    <property type="entry name" value="Ankyrin_rpt-contain_sf"/>
</dbReference>
<feature type="repeat" description="ANK" evidence="3">
    <location>
        <begin position="124"/>
        <end position="157"/>
    </location>
</feature>
<name>A0ABS4H5F0_9BACL</name>
<keyword evidence="2 3" id="KW-0040">ANK repeat</keyword>
<dbReference type="Gene3D" id="1.25.40.20">
    <property type="entry name" value="Ankyrin repeat-containing domain"/>
    <property type="match status" value="2"/>
</dbReference>
<dbReference type="PANTHER" id="PTHR24198">
    <property type="entry name" value="ANKYRIN REPEAT AND PROTEIN KINASE DOMAIN-CONTAINING PROTEIN"/>
    <property type="match status" value="1"/>
</dbReference>
<dbReference type="EMBL" id="JAGGKP010000005">
    <property type="protein sequence ID" value="MBP1937477.1"/>
    <property type="molecule type" value="Genomic_DNA"/>
</dbReference>
<dbReference type="PANTHER" id="PTHR24198:SF194">
    <property type="entry name" value="INVERSIN-A"/>
    <property type="match status" value="1"/>
</dbReference>
<dbReference type="RefSeq" id="WP_209850040.1">
    <property type="nucleotide sequence ID" value="NZ_CBCRVE010000005.1"/>
</dbReference>
<reference evidence="4 5" key="1">
    <citation type="submission" date="2021-03" db="EMBL/GenBank/DDBJ databases">
        <title>Genomic Encyclopedia of Type Strains, Phase IV (KMG-IV): sequencing the most valuable type-strain genomes for metagenomic binning, comparative biology and taxonomic classification.</title>
        <authorList>
            <person name="Goeker M."/>
        </authorList>
    </citation>
    <scope>NUCLEOTIDE SEQUENCE [LARGE SCALE GENOMIC DNA]</scope>
    <source>
        <strain evidence="4 5">DSM 23491</strain>
    </source>
</reference>
<sequence length="185" mass="20424">MVLSIKRREAQECLSSLCCSQEKNTFIQNKYRQLRDIFEAHPELANRENSDGLTPLGYAAHFGKKDAVQVLLDYGADIDAVSHSKITFIPSNTALHAAIAGERNVDVIRLLLVNKAQTNIFDSNGHTCLHTASFHDDNLEIIRLLIEHGADVNSKAEGGETALSVAISQGHHNVAELLRQNRAEQ</sequence>
<dbReference type="Pfam" id="PF12796">
    <property type="entry name" value="Ank_2"/>
    <property type="match status" value="1"/>
</dbReference>
<evidence type="ECO:0000256" key="2">
    <source>
        <dbReference type="ARBA" id="ARBA00023043"/>
    </source>
</evidence>
<dbReference type="PROSITE" id="PS50297">
    <property type="entry name" value="ANK_REP_REGION"/>
    <property type="match status" value="2"/>
</dbReference>
<accession>A0ABS4H5F0</accession>
<evidence type="ECO:0000313" key="5">
    <source>
        <dbReference type="Proteomes" id="UP001519273"/>
    </source>
</evidence>
<dbReference type="InterPro" id="IPR002110">
    <property type="entry name" value="Ankyrin_rpt"/>
</dbReference>